<evidence type="ECO:0000313" key="2">
    <source>
        <dbReference type="Proteomes" id="UP001139516"/>
    </source>
</evidence>
<organism evidence="1 2">
    <name type="scientific">Roseomonas acroporae</name>
    <dbReference type="NCBI Taxonomy" id="2937791"/>
    <lineage>
        <taxon>Bacteria</taxon>
        <taxon>Pseudomonadati</taxon>
        <taxon>Pseudomonadota</taxon>
        <taxon>Alphaproteobacteria</taxon>
        <taxon>Acetobacterales</taxon>
        <taxon>Roseomonadaceae</taxon>
        <taxon>Roseomonas</taxon>
    </lineage>
</organism>
<name>A0A9X1YFN0_9PROT</name>
<keyword evidence="2" id="KW-1185">Reference proteome</keyword>
<reference evidence="1" key="1">
    <citation type="submission" date="2022-04" db="EMBL/GenBank/DDBJ databases">
        <title>Roseomonas acroporae sp. nov., isolated from coral Acropora digitifera.</title>
        <authorList>
            <person name="Sun H."/>
        </authorList>
    </citation>
    <scope>NUCLEOTIDE SEQUENCE</scope>
    <source>
        <strain evidence="1">NAR14</strain>
    </source>
</reference>
<dbReference type="EMBL" id="JALPRX010000231">
    <property type="protein sequence ID" value="MCK8788240.1"/>
    <property type="molecule type" value="Genomic_DNA"/>
</dbReference>
<protein>
    <submittedName>
        <fullName evidence="1">Uncharacterized protein</fullName>
    </submittedName>
</protein>
<feature type="non-terminal residue" evidence="1">
    <location>
        <position position="79"/>
    </location>
</feature>
<sequence>MTTTDSTHPDGITVIEAHGRRLCKLIRADGTGEGYDSARTLNLHHVVAADHGTLAALLHDLAGRRSCAVVRGAIADPAR</sequence>
<gene>
    <name evidence="1" type="ORF">M0638_28215</name>
</gene>
<comment type="caution">
    <text evidence="1">The sequence shown here is derived from an EMBL/GenBank/DDBJ whole genome shotgun (WGS) entry which is preliminary data.</text>
</comment>
<accession>A0A9X1YFN0</accession>
<dbReference type="AlphaFoldDB" id="A0A9X1YFN0"/>
<dbReference type="Proteomes" id="UP001139516">
    <property type="component" value="Unassembled WGS sequence"/>
</dbReference>
<dbReference type="RefSeq" id="WP_248670281.1">
    <property type="nucleotide sequence ID" value="NZ_JALPRX010000231.1"/>
</dbReference>
<proteinExistence type="predicted"/>
<evidence type="ECO:0000313" key="1">
    <source>
        <dbReference type="EMBL" id="MCK8788240.1"/>
    </source>
</evidence>